<accession>A0AAW6TY86</accession>
<dbReference type="EC" id="3.1.13.1" evidence="8"/>
<dbReference type="HAMAP" id="MF_01895">
    <property type="entry name" value="RNase_R"/>
    <property type="match status" value="1"/>
</dbReference>
<dbReference type="InterPro" id="IPR001900">
    <property type="entry name" value="RNase_II/R"/>
</dbReference>
<name>A0AAW6TY86_9BACT</name>
<keyword evidence="4 8" id="KW-0540">Nuclease</keyword>
<evidence type="ECO:0000256" key="6">
    <source>
        <dbReference type="ARBA" id="ARBA00022839"/>
    </source>
</evidence>
<keyword evidence="7 8" id="KW-0694">RNA-binding</keyword>
<dbReference type="GO" id="GO:0006402">
    <property type="term" value="P:mRNA catabolic process"/>
    <property type="evidence" value="ECO:0007669"/>
    <property type="project" value="TreeGrafter"/>
</dbReference>
<dbReference type="InterPro" id="IPR050180">
    <property type="entry name" value="RNR_Ribonuclease"/>
</dbReference>
<dbReference type="InterPro" id="IPR003029">
    <property type="entry name" value="S1_domain"/>
</dbReference>
<keyword evidence="5 8" id="KW-0378">Hydrolase</keyword>
<feature type="domain" description="S1 motif" evidence="10">
    <location>
        <begin position="623"/>
        <end position="704"/>
    </location>
</feature>
<dbReference type="Pfam" id="PF00773">
    <property type="entry name" value="RNB"/>
    <property type="match status" value="1"/>
</dbReference>
<dbReference type="SMART" id="SM00955">
    <property type="entry name" value="RNB"/>
    <property type="match status" value="1"/>
</dbReference>
<dbReference type="Pfam" id="PF17876">
    <property type="entry name" value="CSD2"/>
    <property type="match status" value="1"/>
</dbReference>
<dbReference type="PANTHER" id="PTHR23355:SF9">
    <property type="entry name" value="DIS3-LIKE EXONUCLEASE 2"/>
    <property type="match status" value="1"/>
</dbReference>
<proteinExistence type="inferred from homology"/>
<dbReference type="PROSITE" id="PS50126">
    <property type="entry name" value="S1"/>
    <property type="match status" value="1"/>
</dbReference>
<dbReference type="Gene3D" id="2.40.50.140">
    <property type="entry name" value="Nucleic acid-binding proteins"/>
    <property type="match status" value="2"/>
</dbReference>
<dbReference type="InterPro" id="IPR011805">
    <property type="entry name" value="RNase_R"/>
</dbReference>
<keyword evidence="3 8" id="KW-0963">Cytoplasm</keyword>
<dbReference type="AlphaFoldDB" id="A0AAW6TY86"/>
<feature type="region of interest" description="Disordered" evidence="9">
    <location>
        <begin position="705"/>
        <end position="741"/>
    </location>
</feature>
<dbReference type="SUPFAM" id="SSF50249">
    <property type="entry name" value="Nucleic acid-binding proteins"/>
    <property type="match status" value="3"/>
</dbReference>
<dbReference type="GO" id="GO:0003723">
    <property type="term" value="F:RNA binding"/>
    <property type="evidence" value="ECO:0007669"/>
    <property type="project" value="UniProtKB-UniRule"/>
</dbReference>
<dbReference type="InterPro" id="IPR012340">
    <property type="entry name" value="NA-bd_OB-fold"/>
</dbReference>
<evidence type="ECO:0000313" key="11">
    <source>
        <dbReference type="EMBL" id="MDI6449570.1"/>
    </source>
</evidence>
<dbReference type="InterPro" id="IPR013223">
    <property type="entry name" value="RNase_B_OB_dom"/>
</dbReference>
<evidence type="ECO:0000256" key="2">
    <source>
        <dbReference type="ARBA" id="ARBA00004496"/>
    </source>
</evidence>
<dbReference type="CDD" id="cd04471">
    <property type="entry name" value="S1_RNase_R"/>
    <property type="match status" value="1"/>
</dbReference>
<evidence type="ECO:0000256" key="9">
    <source>
        <dbReference type="SAM" id="MobiDB-lite"/>
    </source>
</evidence>
<comment type="subcellular location">
    <subcellularLocation>
        <location evidence="2 8">Cytoplasm</location>
    </subcellularLocation>
</comment>
<evidence type="ECO:0000259" key="10">
    <source>
        <dbReference type="PROSITE" id="PS50126"/>
    </source>
</evidence>
<keyword evidence="12" id="KW-1185">Reference proteome</keyword>
<dbReference type="RefSeq" id="WP_349244976.1">
    <property type="nucleotide sequence ID" value="NZ_JASCXX010000011.1"/>
</dbReference>
<dbReference type="GO" id="GO:0005829">
    <property type="term" value="C:cytosol"/>
    <property type="evidence" value="ECO:0007669"/>
    <property type="project" value="TreeGrafter"/>
</dbReference>
<evidence type="ECO:0000256" key="3">
    <source>
        <dbReference type="ARBA" id="ARBA00022490"/>
    </source>
</evidence>
<comment type="caution">
    <text evidence="11">The sequence shown here is derived from an EMBL/GenBank/DDBJ whole genome shotgun (WGS) entry which is preliminary data.</text>
</comment>
<dbReference type="NCBIfam" id="TIGR02063">
    <property type="entry name" value="RNase_R"/>
    <property type="match status" value="1"/>
</dbReference>
<reference evidence="11" key="1">
    <citation type="submission" date="2023-05" db="EMBL/GenBank/DDBJ databases">
        <title>Anaerotaeda fermentans gen. nov., sp. nov., a novel anaerobic planctomycete of the new family within the order Sedimentisphaerales isolated from Taman Peninsula, Russia.</title>
        <authorList>
            <person name="Khomyakova M.A."/>
            <person name="Merkel A.Y."/>
            <person name="Slobodkin A.I."/>
        </authorList>
    </citation>
    <scope>NUCLEOTIDE SEQUENCE</scope>
    <source>
        <strain evidence="11">M17dextr</strain>
    </source>
</reference>
<dbReference type="EMBL" id="JASCXX010000011">
    <property type="protein sequence ID" value="MDI6449570.1"/>
    <property type="molecule type" value="Genomic_DNA"/>
</dbReference>
<dbReference type="Pfam" id="PF08206">
    <property type="entry name" value="OB_RNB"/>
    <property type="match status" value="1"/>
</dbReference>
<dbReference type="NCBIfam" id="TIGR00358">
    <property type="entry name" value="3_prime_RNase"/>
    <property type="match status" value="1"/>
</dbReference>
<evidence type="ECO:0000313" key="12">
    <source>
        <dbReference type="Proteomes" id="UP001431776"/>
    </source>
</evidence>
<protein>
    <recommendedName>
        <fullName evidence="8">Ribonuclease R</fullName>
        <shortName evidence="8">RNase R</shortName>
        <ecNumber evidence="8">3.1.13.1</ecNumber>
    </recommendedName>
</protein>
<comment type="catalytic activity">
    <reaction evidence="1 8">
        <text>Exonucleolytic cleavage in the 3'- to 5'-direction to yield nucleoside 5'-phosphates.</text>
        <dbReference type="EC" id="3.1.13.1"/>
    </reaction>
</comment>
<evidence type="ECO:0000256" key="5">
    <source>
        <dbReference type="ARBA" id="ARBA00022801"/>
    </source>
</evidence>
<dbReference type="InterPro" id="IPR004476">
    <property type="entry name" value="RNase_II/RNase_R"/>
</dbReference>
<comment type="function">
    <text evidence="8">3'-5' exoribonuclease that releases 5'-nucleoside monophosphates and is involved in maturation of structured RNAs.</text>
</comment>
<dbReference type="PANTHER" id="PTHR23355">
    <property type="entry name" value="RIBONUCLEASE"/>
    <property type="match status" value="1"/>
</dbReference>
<evidence type="ECO:0000256" key="7">
    <source>
        <dbReference type="ARBA" id="ARBA00022884"/>
    </source>
</evidence>
<organism evidence="11 12">
    <name type="scientific">Anaerobaca lacustris</name>
    <dbReference type="NCBI Taxonomy" id="3044600"/>
    <lineage>
        <taxon>Bacteria</taxon>
        <taxon>Pseudomonadati</taxon>
        <taxon>Planctomycetota</taxon>
        <taxon>Phycisphaerae</taxon>
        <taxon>Sedimentisphaerales</taxon>
        <taxon>Anaerobacaceae</taxon>
        <taxon>Anaerobaca</taxon>
    </lineage>
</organism>
<feature type="compositionally biased region" description="Basic residues" evidence="9">
    <location>
        <begin position="721"/>
        <end position="741"/>
    </location>
</feature>
<feature type="compositionally biased region" description="Basic and acidic residues" evidence="9">
    <location>
        <begin position="710"/>
        <end position="720"/>
    </location>
</feature>
<dbReference type="GO" id="GO:0008859">
    <property type="term" value="F:exoribonuclease II activity"/>
    <property type="evidence" value="ECO:0007669"/>
    <property type="project" value="UniProtKB-UniRule"/>
</dbReference>
<gene>
    <name evidence="8 11" type="primary">rnr</name>
    <name evidence="11" type="ORF">QJ522_10995</name>
</gene>
<keyword evidence="6 8" id="KW-0269">Exonuclease</keyword>
<dbReference type="Proteomes" id="UP001431776">
    <property type="component" value="Unassembled WGS sequence"/>
</dbReference>
<evidence type="ECO:0000256" key="1">
    <source>
        <dbReference type="ARBA" id="ARBA00001849"/>
    </source>
</evidence>
<evidence type="ECO:0000256" key="8">
    <source>
        <dbReference type="HAMAP-Rule" id="MF_01895"/>
    </source>
</evidence>
<dbReference type="InterPro" id="IPR040476">
    <property type="entry name" value="CSD2"/>
</dbReference>
<evidence type="ECO:0000256" key="4">
    <source>
        <dbReference type="ARBA" id="ARBA00022722"/>
    </source>
</evidence>
<sequence length="741" mass="82332">MPNVYRDRIVKMLQHADYTPVKLAQLAKALGVESDAYPEFKAAFEELRRAGHVVIGGGNLVTLPSMAGQIVGTFRKNAKGFGFVVPLEANAHGDLFIPPDSTGDAMTGDTVLAKATRKGKRAGETRYTGEIIEVLERADNQFVGTLMRHPEAWIVQPDGSRFIEPIVVEDVAAKNAREKDKVVVEILSYPTEKYLARGVIIEVLGRAGQYDTEIQAAIRQFHLPGAFDEECVEQARSAAAAFGAEPGAEREDITDKMIVTIDPPDAKDFDDAISLETDTDGNWVLGVHIADVSHFIPAGSALDEEARLRGNSVYLPGKTIPMLPEVLSNGICSLQPDQPRFTKSVYITYDDAGKILHRRFANSIIRSKARLTYELADRILKGHTKGAKPEVIQLLGKMESLARRIEKRRTDDGMLHLDLPEPELDFDESGQVVDAHPADNSYPHTIIEMFMVEANDAVASLLDRLDVPFMRRIHPEPDALSIKNLSKLLRTMGFPMPRNPDRGAIQDLLDSVKDAERSLAVNLVVLRSFEKAQYAPLHIGHYALASTHYCHFTSPIRRYADLLVHRQLQFHLQDRMDTARQIAAGQDLAAVGKHITFTEQRAEDAERDLVAVLTLQMLSKRVGEELDCVVTGLAGFGLFVQSRKFGIEGLIKFEDLGPDKWQLNKPAQCVVGERSGQEVHLGQPMHVRIVSVNVPGRQLNLAPVTLLGEGRGKSRRESDRKPRRNARKSARKPQTKKKRHK</sequence>
<comment type="similarity">
    <text evidence="8">Belongs to the RNR ribonuclease family. RNase R subfamily.</text>
</comment>